<dbReference type="EMBL" id="JNOC01000031">
    <property type="protein sequence ID" value="KPH55824.1"/>
    <property type="molecule type" value="Genomic_DNA"/>
</dbReference>
<evidence type="ECO:0000313" key="2">
    <source>
        <dbReference type="Proteomes" id="UP000037997"/>
    </source>
</evidence>
<dbReference type="AlphaFoldDB" id="A0A0N1EDA2"/>
<comment type="caution">
    <text evidence="1">The sequence shown here is derived from an EMBL/GenBank/DDBJ whole genome shotgun (WGS) entry which is preliminary data.</text>
</comment>
<organism evidence="1 2">
    <name type="scientific">Helicobacter pullorum</name>
    <dbReference type="NCBI Taxonomy" id="35818"/>
    <lineage>
        <taxon>Bacteria</taxon>
        <taxon>Pseudomonadati</taxon>
        <taxon>Campylobacterota</taxon>
        <taxon>Epsilonproteobacteria</taxon>
        <taxon>Campylobacterales</taxon>
        <taxon>Helicobacteraceae</taxon>
        <taxon>Helicobacter</taxon>
    </lineage>
</organism>
<name>A0A0N1EDA2_9HELI</name>
<dbReference type="PATRIC" id="fig|35818.11.peg.1115"/>
<dbReference type="RefSeq" id="WP_054197909.1">
    <property type="nucleotide sequence ID" value="NZ_JNOC01000031.1"/>
</dbReference>
<evidence type="ECO:0000313" key="1">
    <source>
        <dbReference type="EMBL" id="KPH55824.1"/>
    </source>
</evidence>
<accession>A0A0N1EDA2</accession>
<proteinExistence type="predicted"/>
<dbReference type="Proteomes" id="UP000037997">
    <property type="component" value="Unassembled WGS sequence"/>
</dbReference>
<reference evidence="1 2" key="1">
    <citation type="submission" date="2014-06" db="EMBL/GenBank/DDBJ databases">
        <title>Helicobacter pullorum isolates in fresh chicken meat - phenotypic and genotypic features.</title>
        <authorList>
            <person name="Borges V."/>
            <person name="Santos A."/>
            <person name="Correia C.B."/>
            <person name="Saraiva M."/>
            <person name="Menard A."/>
            <person name="Vieira L."/>
            <person name="Sampaio D.A."/>
            <person name="Gomes J.P."/>
            <person name="Oleastro M."/>
        </authorList>
    </citation>
    <scope>NUCLEOTIDE SEQUENCE [LARGE SCALE GENOMIC DNA]</scope>
    <source>
        <strain evidence="1 2">229334/12</strain>
    </source>
</reference>
<protein>
    <submittedName>
        <fullName evidence="1">Uncharacterized protein</fullName>
    </submittedName>
</protein>
<gene>
    <name evidence="1" type="ORF">HPU229334_05665</name>
</gene>
<dbReference type="STRING" id="35818.HPU229336_01170"/>
<sequence length="171" mass="19469">MQIITNPYNNLYTNTYLQGDSLAKNQSDDFGILLNSKVEKNQEPSKENDISNYRDIMEQTFEDYMSGDLDSDSFFLIHSASLTASLVEAYNIYGMDSGVDLFAKMKEIHQERLKVDCANEITTEIKKDISVLDNNLIGGSNINGKIPNHIYQAQKEKAKDILFEILEEIRV</sequence>